<dbReference type="InterPro" id="IPR036451">
    <property type="entry name" value="CblAdoTrfase-like_sf"/>
</dbReference>
<dbReference type="Gene3D" id="1.20.1200.10">
    <property type="entry name" value="Cobalamin adenosyltransferase-like"/>
    <property type="match status" value="1"/>
</dbReference>
<dbReference type="InterPro" id="IPR016030">
    <property type="entry name" value="CblAdoTrfase-like"/>
</dbReference>
<evidence type="ECO:0000313" key="7">
    <source>
        <dbReference type="Proteomes" id="UP000029443"/>
    </source>
</evidence>
<gene>
    <name evidence="6" type="ORF">T9A_02652</name>
</gene>
<dbReference type="EC" id="2.5.1.17" evidence="4"/>
<keyword evidence="4" id="KW-0169">Cobalamin biosynthesis</keyword>
<dbReference type="EMBL" id="ARXU01000012">
    <property type="protein sequence ID" value="KGD60259.1"/>
    <property type="molecule type" value="Genomic_DNA"/>
</dbReference>
<feature type="domain" description="Cobalamin adenosyltransferase-like" evidence="5">
    <location>
        <begin position="13"/>
        <end position="171"/>
    </location>
</feature>
<keyword evidence="2 4" id="KW-0547">Nucleotide-binding</keyword>
<keyword evidence="7" id="KW-1185">Reference proteome</keyword>
<name>A0ABR4WAN5_9GAMM</name>
<evidence type="ECO:0000313" key="6">
    <source>
        <dbReference type="EMBL" id="KGD60259.1"/>
    </source>
</evidence>
<keyword evidence="1 4" id="KW-0808">Transferase</keyword>
<organism evidence="6 7">
    <name type="scientific">Alcanivorax jadensis T9</name>
    <dbReference type="NCBI Taxonomy" id="1177181"/>
    <lineage>
        <taxon>Bacteria</taxon>
        <taxon>Pseudomonadati</taxon>
        <taxon>Pseudomonadota</taxon>
        <taxon>Gammaproteobacteria</taxon>
        <taxon>Oceanospirillales</taxon>
        <taxon>Alcanivoracaceae</taxon>
        <taxon>Alcanivorax</taxon>
    </lineage>
</organism>
<keyword evidence="3 4" id="KW-0067">ATP-binding</keyword>
<dbReference type="Pfam" id="PF01923">
    <property type="entry name" value="Cob_adeno_trans"/>
    <property type="match status" value="1"/>
</dbReference>
<comment type="catalytic activity">
    <reaction evidence="4">
        <text>2 cob(II)alamin + reduced [electron-transfer flavoprotein] + 2 ATP = 2 adenosylcob(III)alamin + 2 triphosphate + oxidized [electron-transfer flavoprotein] + 3 H(+)</text>
        <dbReference type="Rhea" id="RHEA:28671"/>
        <dbReference type="Rhea" id="RHEA-COMP:10685"/>
        <dbReference type="Rhea" id="RHEA-COMP:10686"/>
        <dbReference type="ChEBI" id="CHEBI:15378"/>
        <dbReference type="ChEBI" id="CHEBI:16304"/>
        <dbReference type="ChEBI" id="CHEBI:18036"/>
        <dbReference type="ChEBI" id="CHEBI:18408"/>
        <dbReference type="ChEBI" id="CHEBI:30616"/>
        <dbReference type="ChEBI" id="CHEBI:57692"/>
        <dbReference type="ChEBI" id="CHEBI:58307"/>
        <dbReference type="EC" id="2.5.1.17"/>
    </reaction>
</comment>
<comment type="caution">
    <text evidence="6">The sequence shown here is derived from an EMBL/GenBank/DDBJ whole genome shotgun (WGS) entry which is preliminary data.</text>
</comment>
<dbReference type="PANTHER" id="PTHR12213:SF0">
    <property type="entry name" value="CORRINOID ADENOSYLTRANSFERASE MMAB"/>
    <property type="match status" value="1"/>
</dbReference>
<reference evidence="6 7" key="1">
    <citation type="submission" date="2012-09" db="EMBL/GenBank/DDBJ databases">
        <title>Genome Sequence of alkane-degrading Bacterium Alcanivorax jadensis T9.</title>
        <authorList>
            <person name="Lai Q."/>
            <person name="Shao Z."/>
        </authorList>
    </citation>
    <scope>NUCLEOTIDE SEQUENCE [LARGE SCALE GENOMIC DNA]</scope>
    <source>
        <strain evidence="6 7">T9</strain>
    </source>
</reference>
<dbReference type="Proteomes" id="UP000029443">
    <property type="component" value="Unassembled WGS sequence"/>
</dbReference>
<comment type="pathway">
    <text evidence="4">Cofactor biosynthesis; adenosylcobalamin biosynthesis; adenosylcobalamin from cob(II)yrinate a,c-diamide: step 2/7.</text>
</comment>
<evidence type="ECO:0000259" key="5">
    <source>
        <dbReference type="Pfam" id="PF01923"/>
    </source>
</evidence>
<comment type="catalytic activity">
    <reaction evidence="4">
        <text>2 cob(II)yrinate a,c diamide + reduced [electron-transfer flavoprotein] + 2 ATP = 2 adenosylcob(III)yrinate a,c-diamide + 2 triphosphate + oxidized [electron-transfer flavoprotein] + 3 H(+)</text>
        <dbReference type="Rhea" id="RHEA:11528"/>
        <dbReference type="Rhea" id="RHEA-COMP:10685"/>
        <dbReference type="Rhea" id="RHEA-COMP:10686"/>
        <dbReference type="ChEBI" id="CHEBI:15378"/>
        <dbReference type="ChEBI" id="CHEBI:18036"/>
        <dbReference type="ChEBI" id="CHEBI:30616"/>
        <dbReference type="ChEBI" id="CHEBI:57692"/>
        <dbReference type="ChEBI" id="CHEBI:58307"/>
        <dbReference type="ChEBI" id="CHEBI:58503"/>
        <dbReference type="ChEBI" id="CHEBI:58537"/>
        <dbReference type="EC" id="2.5.1.17"/>
    </reaction>
</comment>
<protein>
    <recommendedName>
        <fullName evidence="4">Corrinoid adenosyltransferase</fullName>
        <ecNumber evidence="4">2.5.1.17</ecNumber>
    </recommendedName>
    <alternativeName>
        <fullName evidence="4">Cob(II)alamin adenosyltransferase</fullName>
    </alternativeName>
    <alternativeName>
        <fullName evidence="4">Cob(II)yrinic acid a,c-diamide adenosyltransferase</fullName>
    </alternativeName>
    <alternativeName>
        <fullName evidence="4">Cobinamide/cobalamin adenosyltransferase</fullName>
    </alternativeName>
</protein>
<comment type="similarity">
    <text evidence="4">Belongs to the Cob(I)alamin adenosyltransferase family.</text>
</comment>
<dbReference type="SUPFAM" id="SSF89028">
    <property type="entry name" value="Cobalamin adenosyltransferase-like"/>
    <property type="match status" value="1"/>
</dbReference>
<evidence type="ECO:0000256" key="3">
    <source>
        <dbReference type="ARBA" id="ARBA00022840"/>
    </source>
</evidence>
<evidence type="ECO:0000256" key="4">
    <source>
        <dbReference type="RuleBase" id="RU366026"/>
    </source>
</evidence>
<proteinExistence type="inferred from homology"/>
<dbReference type="PANTHER" id="PTHR12213">
    <property type="entry name" value="CORRINOID ADENOSYLTRANSFERASE"/>
    <property type="match status" value="1"/>
</dbReference>
<accession>A0ABR4WAN5</accession>
<dbReference type="InterPro" id="IPR029499">
    <property type="entry name" value="PduO-typ"/>
</dbReference>
<dbReference type="RefSeq" id="WP_035249337.1">
    <property type="nucleotide sequence ID" value="NZ_ARXU01000012.1"/>
</dbReference>
<sequence length="190" mass="21123">MSDNDKTRINRVITRTGDRGDTGLADGSRVSKWHPRIQVLGELDELNSGMGVLRARSLDADLDTVLGLAQQLLFDIGGELAIPGHRVIDDHDLVELESRADTFNAELPPLKEFVLPGGHPDAAWCHHCRTVARRTERHFVALQEADEDAVNPVSLALVNRLSDLLFVMARVINLRQESPEVLWQPKAKRG</sequence>
<evidence type="ECO:0000256" key="1">
    <source>
        <dbReference type="ARBA" id="ARBA00022679"/>
    </source>
</evidence>
<dbReference type="NCBIfam" id="TIGR00636">
    <property type="entry name" value="PduO_Nterm"/>
    <property type="match status" value="1"/>
</dbReference>
<evidence type="ECO:0000256" key="2">
    <source>
        <dbReference type="ARBA" id="ARBA00022741"/>
    </source>
</evidence>